<evidence type="ECO:0000313" key="10">
    <source>
        <dbReference type="EMBL" id="MCS0608534.1"/>
    </source>
</evidence>
<keyword evidence="6 9" id="KW-0812">Transmembrane</keyword>
<evidence type="ECO:0000256" key="2">
    <source>
        <dbReference type="ARBA" id="ARBA00004760"/>
    </source>
</evidence>
<keyword evidence="7 9" id="KW-1133">Transmembrane helix</keyword>
<evidence type="ECO:0000256" key="9">
    <source>
        <dbReference type="SAM" id="Phobius"/>
    </source>
</evidence>
<sequence length="365" mass="40201">MATLGSILVLVSTLYALAALLCRARTWRGTPAQPRPVTILKPLCGAEPRLEANLAMLCEQDWPEYQIVFGVRDPNDPAIDVVRRLVRRHPACDIALVVDAHTYGTNFKVSNLINMARYARHPWLVIADSDIAVPSDYLAQVTAPLADAHTGIVTCLYRGRAFGGFWSRVGALFIDTWFAPSVRVASAFGSTAFGFGATIALRADTLRAIGGFEALRNRLADDYWLGALTRELGLATVLSPLCVATEVVEHSFAELWTRERRWLQTIRSINPAGYAFSFITFTFPMIALGLWLSPGSWPAALVAGVARCTLHLRRPAPRLVLYAPLRDCLLLVAWCAGFAGATTRWRRQAVPIDAPRPHLTRGPIR</sequence>
<reference evidence="10 11" key="1">
    <citation type="submission" date="2022-08" db="EMBL/GenBank/DDBJ databases">
        <title>Reclassification of Massilia species as members of the genera Telluria, Duganella, Pseudoduganella, Mokoshia gen. nov. and Zemynaea gen. nov. using orthogonal and non-orthogonal genome-based approaches.</title>
        <authorList>
            <person name="Bowman J.P."/>
        </authorList>
    </citation>
    <scope>NUCLEOTIDE SEQUENCE [LARGE SCALE GENOMIC DNA]</scope>
    <source>
        <strain evidence="10 11">JCM 31607</strain>
    </source>
</reference>
<comment type="subcellular location">
    <subcellularLocation>
        <location evidence="1">Membrane</location>
        <topology evidence="1">Multi-pass membrane protein</topology>
    </subcellularLocation>
</comment>
<evidence type="ECO:0000256" key="4">
    <source>
        <dbReference type="ARBA" id="ARBA00022676"/>
    </source>
</evidence>
<keyword evidence="8 9" id="KW-0472">Membrane</keyword>
<dbReference type="RefSeq" id="WP_258856224.1">
    <property type="nucleotide sequence ID" value="NZ_JANUGV010000002.1"/>
</dbReference>
<dbReference type="Proteomes" id="UP001205861">
    <property type="component" value="Unassembled WGS sequence"/>
</dbReference>
<dbReference type="InterPro" id="IPR017835">
    <property type="entry name" value="Hopen-assoc_HpnI"/>
</dbReference>
<dbReference type="CDD" id="cd02520">
    <property type="entry name" value="Glucosylceramide_synthase"/>
    <property type="match status" value="1"/>
</dbReference>
<protein>
    <submittedName>
        <fullName evidence="10">Bacteriohopanetetrol glucosamine biosynthesis glycosyltransferase HpnI</fullName>
    </submittedName>
</protein>
<accession>A0ABT2BJ62</accession>
<dbReference type="NCBIfam" id="TIGR03472">
    <property type="entry name" value="HpnI"/>
    <property type="match status" value="1"/>
</dbReference>
<comment type="caution">
    <text evidence="10">The sequence shown here is derived from an EMBL/GenBank/DDBJ whole genome shotgun (WGS) entry which is preliminary data.</text>
</comment>
<dbReference type="Pfam" id="PF13506">
    <property type="entry name" value="Glyco_transf_21"/>
    <property type="match status" value="1"/>
</dbReference>
<keyword evidence="4" id="KW-0328">Glycosyltransferase</keyword>
<evidence type="ECO:0000313" key="11">
    <source>
        <dbReference type="Proteomes" id="UP001205861"/>
    </source>
</evidence>
<evidence type="ECO:0000256" key="5">
    <source>
        <dbReference type="ARBA" id="ARBA00022679"/>
    </source>
</evidence>
<evidence type="ECO:0000256" key="7">
    <source>
        <dbReference type="ARBA" id="ARBA00022989"/>
    </source>
</evidence>
<dbReference type="PANTHER" id="PTHR12726">
    <property type="entry name" value="CERAMIDE GLUCOSYLTRANSFERASE"/>
    <property type="match status" value="1"/>
</dbReference>
<dbReference type="PANTHER" id="PTHR12726:SF0">
    <property type="entry name" value="CERAMIDE GLUCOSYLTRANSFERASE"/>
    <property type="match status" value="1"/>
</dbReference>
<dbReference type="InterPro" id="IPR029044">
    <property type="entry name" value="Nucleotide-diphossugar_trans"/>
</dbReference>
<proteinExistence type="predicted"/>
<comment type="pathway">
    <text evidence="3">Sphingolipid metabolism.</text>
</comment>
<feature type="transmembrane region" description="Helical" evidence="9">
    <location>
        <begin position="272"/>
        <end position="292"/>
    </location>
</feature>
<evidence type="ECO:0000256" key="1">
    <source>
        <dbReference type="ARBA" id="ARBA00004141"/>
    </source>
</evidence>
<dbReference type="SUPFAM" id="SSF53448">
    <property type="entry name" value="Nucleotide-diphospho-sugar transferases"/>
    <property type="match status" value="1"/>
</dbReference>
<keyword evidence="5" id="KW-0808">Transferase</keyword>
<evidence type="ECO:0000256" key="3">
    <source>
        <dbReference type="ARBA" id="ARBA00004991"/>
    </source>
</evidence>
<evidence type="ECO:0000256" key="6">
    <source>
        <dbReference type="ARBA" id="ARBA00022692"/>
    </source>
</evidence>
<dbReference type="InterPro" id="IPR025993">
    <property type="entry name" value="Ceramide_glucosylTrfase"/>
</dbReference>
<dbReference type="EMBL" id="JANUGV010000002">
    <property type="protein sequence ID" value="MCS0608534.1"/>
    <property type="molecule type" value="Genomic_DNA"/>
</dbReference>
<name>A0ABT2BJ62_9BURK</name>
<keyword evidence="11" id="KW-1185">Reference proteome</keyword>
<comment type="pathway">
    <text evidence="2">Lipid metabolism; sphingolipid metabolism.</text>
</comment>
<gene>
    <name evidence="10" type="primary">hpnI</name>
    <name evidence="10" type="ORF">NX773_10200</name>
</gene>
<organism evidence="10 11">
    <name type="scientific">Massilia solisilvae</name>
    <dbReference type="NCBI Taxonomy" id="1811225"/>
    <lineage>
        <taxon>Bacteria</taxon>
        <taxon>Pseudomonadati</taxon>
        <taxon>Pseudomonadota</taxon>
        <taxon>Betaproteobacteria</taxon>
        <taxon>Burkholderiales</taxon>
        <taxon>Oxalobacteraceae</taxon>
        <taxon>Telluria group</taxon>
        <taxon>Massilia</taxon>
    </lineage>
</organism>
<evidence type="ECO:0000256" key="8">
    <source>
        <dbReference type="ARBA" id="ARBA00023136"/>
    </source>
</evidence>
<dbReference type="Gene3D" id="3.90.550.10">
    <property type="entry name" value="Spore Coat Polysaccharide Biosynthesis Protein SpsA, Chain A"/>
    <property type="match status" value="1"/>
</dbReference>